<dbReference type="InterPro" id="IPR006093">
    <property type="entry name" value="Oxy_OxRdtase_FAD_BS"/>
</dbReference>
<dbReference type="PANTHER" id="PTHR42973">
    <property type="entry name" value="BINDING OXIDOREDUCTASE, PUTATIVE (AFU_ORTHOLOGUE AFUA_1G17690)-RELATED"/>
    <property type="match status" value="1"/>
</dbReference>
<dbReference type="InterPro" id="IPR016166">
    <property type="entry name" value="FAD-bd_PCMH"/>
</dbReference>
<evidence type="ECO:0000313" key="11">
    <source>
        <dbReference type="Proteomes" id="UP000198287"/>
    </source>
</evidence>
<keyword evidence="7" id="KW-0576">Peroxisome</keyword>
<comment type="similarity">
    <text evidence="3">Belongs to the oxygen-dependent FAD-linked oxidoreductase family.</text>
</comment>
<dbReference type="UniPathway" id="UPA00991">
    <property type="reaction ID" value="UER00939"/>
</dbReference>
<dbReference type="InterPro" id="IPR050416">
    <property type="entry name" value="FAD-linked_Oxidoreductase"/>
</dbReference>
<dbReference type="GO" id="GO:0016491">
    <property type="term" value="F:oxidoreductase activity"/>
    <property type="evidence" value="ECO:0007669"/>
    <property type="project" value="UniProtKB-KW"/>
</dbReference>
<evidence type="ECO:0000256" key="3">
    <source>
        <dbReference type="ARBA" id="ARBA00005466"/>
    </source>
</evidence>
<dbReference type="InterPro" id="IPR016169">
    <property type="entry name" value="FAD-bd_PCMH_sub2"/>
</dbReference>
<dbReference type="GO" id="GO:0005777">
    <property type="term" value="C:peroxisome"/>
    <property type="evidence" value="ECO:0007669"/>
    <property type="project" value="UniProtKB-SubCell"/>
</dbReference>
<dbReference type="AlphaFoldDB" id="A0A226D5I3"/>
<dbReference type="SUPFAM" id="SSF55103">
    <property type="entry name" value="FAD-linked oxidases, C-terminal domain"/>
    <property type="match status" value="1"/>
</dbReference>
<feature type="signal peptide" evidence="8">
    <location>
        <begin position="1"/>
        <end position="23"/>
    </location>
</feature>
<keyword evidence="6" id="KW-0560">Oxidoreductase</keyword>
<keyword evidence="5" id="KW-0274">FAD</keyword>
<comment type="caution">
    <text evidence="10">The sequence shown here is derived from an EMBL/GenBank/DDBJ whole genome shotgun (WGS) entry which is preliminary data.</text>
</comment>
<dbReference type="InterPro" id="IPR016164">
    <property type="entry name" value="FAD-linked_Oxase-like_C"/>
</dbReference>
<comment type="cofactor">
    <cofactor evidence="1">
        <name>FAD</name>
        <dbReference type="ChEBI" id="CHEBI:57692"/>
    </cofactor>
</comment>
<dbReference type="Gene3D" id="3.30.465.10">
    <property type="match status" value="1"/>
</dbReference>
<dbReference type="EMBL" id="LNIX01000034">
    <property type="protein sequence ID" value="OXA40330.1"/>
    <property type="molecule type" value="Genomic_DNA"/>
</dbReference>
<keyword evidence="8" id="KW-0732">Signal</keyword>
<feature type="domain" description="FAD-binding PCMH-type" evidence="9">
    <location>
        <begin position="74"/>
        <end position="247"/>
    </location>
</feature>
<proteinExistence type="inferred from homology"/>
<gene>
    <name evidence="10" type="ORF">Fcan01_24980</name>
</gene>
<keyword evidence="4" id="KW-0285">Flavoprotein</keyword>
<comment type="subcellular location">
    <subcellularLocation>
        <location evidence="2">Peroxisome</location>
    </subcellularLocation>
</comment>
<evidence type="ECO:0000256" key="4">
    <source>
        <dbReference type="ARBA" id="ARBA00022630"/>
    </source>
</evidence>
<dbReference type="GO" id="GO:0071949">
    <property type="term" value="F:FAD binding"/>
    <property type="evidence" value="ECO:0007669"/>
    <property type="project" value="InterPro"/>
</dbReference>
<dbReference type="InterPro" id="IPR006094">
    <property type="entry name" value="Oxid_FAD_bind_N"/>
</dbReference>
<dbReference type="PROSITE" id="PS00862">
    <property type="entry name" value="OX2_COVAL_FAD"/>
    <property type="match status" value="1"/>
</dbReference>
<dbReference type="SUPFAM" id="SSF56176">
    <property type="entry name" value="FAD-binding/transporter-associated domain-like"/>
    <property type="match status" value="1"/>
</dbReference>
<dbReference type="Proteomes" id="UP000198287">
    <property type="component" value="Unassembled WGS sequence"/>
</dbReference>
<evidence type="ECO:0000256" key="7">
    <source>
        <dbReference type="ARBA" id="ARBA00023140"/>
    </source>
</evidence>
<protein>
    <submittedName>
        <fullName evidence="10">Reticuline oxidase</fullName>
    </submittedName>
</protein>
<feature type="chain" id="PRO_5012330228" evidence="8">
    <location>
        <begin position="24"/>
        <end position="509"/>
    </location>
</feature>
<evidence type="ECO:0000256" key="2">
    <source>
        <dbReference type="ARBA" id="ARBA00004275"/>
    </source>
</evidence>
<name>A0A226D5I3_FOLCA</name>
<evidence type="ECO:0000256" key="8">
    <source>
        <dbReference type="SAM" id="SignalP"/>
    </source>
</evidence>
<sequence length="509" mass="58064">MKVTEGTIFFVGVVLFALHNCHAHQSITPVTPIWSDFKVCIVSKGSNPSDIVEYLSDEYAKYTKLNYQWNLIHERKYPLGYFTVRNAGDVQAAVRCATEHWVRIVAKGGGHSYEEYSFGDNRTFIVDLRHMFEMYVSPDRQWFTIGAGALLGQLAYPLLEQYNLITPHGTCPTVGITGLATGGGYGYMSKLFGLTTDNILEVEMVDAEGSLLIVNEQTYPDLFWALRGAGWGSYGIITKLKFRAYQAPVLVTAGELTFPLSQFAQVFITWQHLVRDYLSSRDSNTKLTIKNGTVIVEVFDIQVSDDNEEEAIQRVQHILNKFPVTSLNTTSVIADRYMDFMFRTSHPNDIGIEDPSQLPNVTREMFTRQFSNLIEVEDASTLYNLLVETQGEITDIIIEMYAFGGAINDKTPLETSFNHRSGVGYMVQAFFNGQATLNPYLPSLDWLARFYELTKVIFRHTESYQNYVDATLPDYLDRYYGSDLETLRRIKRKYDRRNIFYHPQSIPVL</sequence>
<dbReference type="Gene3D" id="3.40.462.20">
    <property type="match status" value="1"/>
</dbReference>
<evidence type="ECO:0000259" key="9">
    <source>
        <dbReference type="PROSITE" id="PS51387"/>
    </source>
</evidence>
<evidence type="ECO:0000256" key="6">
    <source>
        <dbReference type="ARBA" id="ARBA00023002"/>
    </source>
</evidence>
<dbReference type="InterPro" id="IPR012951">
    <property type="entry name" value="BBE"/>
</dbReference>
<dbReference type="OrthoDB" id="8250697at2759"/>
<dbReference type="Pfam" id="PF01565">
    <property type="entry name" value="FAD_binding_4"/>
    <property type="match status" value="1"/>
</dbReference>
<dbReference type="PROSITE" id="PS51387">
    <property type="entry name" value="FAD_PCMH"/>
    <property type="match status" value="1"/>
</dbReference>
<accession>A0A226D5I3</accession>
<dbReference type="Pfam" id="PF08031">
    <property type="entry name" value="BBE"/>
    <property type="match status" value="1"/>
</dbReference>
<evidence type="ECO:0000256" key="5">
    <source>
        <dbReference type="ARBA" id="ARBA00022827"/>
    </source>
</evidence>
<evidence type="ECO:0000256" key="1">
    <source>
        <dbReference type="ARBA" id="ARBA00001974"/>
    </source>
</evidence>
<evidence type="ECO:0000313" key="10">
    <source>
        <dbReference type="EMBL" id="OXA40330.1"/>
    </source>
</evidence>
<reference evidence="10 11" key="1">
    <citation type="submission" date="2015-12" db="EMBL/GenBank/DDBJ databases">
        <title>The genome of Folsomia candida.</title>
        <authorList>
            <person name="Faddeeva A."/>
            <person name="Derks M.F."/>
            <person name="Anvar Y."/>
            <person name="Smit S."/>
            <person name="Van Straalen N."/>
            <person name="Roelofs D."/>
        </authorList>
    </citation>
    <scope>NUCLEOTIDE SEQUENCE [LARGE SCALE GENOMIC DNA]</scope>
    <source>
        <strain evidence="10 11">VU population</strain>
        <tissue evidence="10">Whole body</tissue>
    </source>
</reference>
<dbReference type="PANTHER" id="PTHR42973:SF39">
    <property type="entry name" value="FAD-BINDING PCMH-TYPE DOMAIN-CONTAINING PROTEIN"/>
    <property type="match status" value="1"/>
</dbReference>
<organism evidence="10 11">
    <name type="scientific">Folsomia candida</name>
    <name type="common">Springtail</name>
    <dbReference type="NCBI Taxonomy" id="158441"/>
    <lineage>
        <taxon>Eukaryota</taxon>
        <taxon>Metazoa</taxon>
        <taxon>Ecdysozoa</taxon>
        <taxon>Arthropoda</taxon>
        <taxon>Hexapoda</taxon>
        <taxon>Collembola</taxon>
        <taxon>Entomobryomorpha</taxon>
        <taxon>Isotomoidea</taxon>
        <taxon>Isotomidae</taxon>
        <taxon>Proisotominae</taxon>
        <taxon>Folsomia</taxon>
    </lineage>
</organism>
<keyword evidence="11" id="KW-1185">Reference proteome</keyword>
<dbReference type="InterPro" id="IPR036318">
    <property type="entry name" value="FAD-bd_PCMH-like_sf"/>
</dbReference>